<evidence type="ECO:0000256" key="4">
    <source>
        <dbReference type="ARBA" id="ARBA00022723"/>
    </source>
</evidence>
<dbReference type="InterPro" id="IPR040072">
    <property type="entry name" value="Methyltransferase_A"/>
</dbReference>
<proteinExistence type="predicted"/>
<keyword evidence="4" id="KW-0479">Metal-binding</keyword>
<gene>
    <name evidence="8" type="ORF">K7X08_006380</name>
</gene>
<keyword evidence="2" id="KW-0004">4Fe-4S</keyword>
<dbReference type="InterPro" id="IPR007197">
    <property type="entry name" value="rSAM"/>
</dbReference>
<feature type="domain" description="Radical SAM core" evidence="7">
    <location>
        <begin position="1"/>
        <end position="92"/>
    </location>
</feature>
<keyword evidence="6" id="KW-0411">Iron-sulfur</keyword>
<keyword evidence="9" id="KW-1185">Reference proteome</keyword>
<reference evidence="9" key="1">
    <citation type="journal article" date="2023" name="Proc. Natl. Acad. Sci. U.S.A.">
        <title>Genomic and structural basis for evolution of tropane alkaloid biosynthesis.</title>
        <authorList>
            <person name="Wanga Y.-J."/>
            <person name="Taina T."/>
            <person name="Yua J.-Y."/>
            <person name="Lia J."/>
            <person name="Xua B."/>
            <person name="Chenc J."/>
            <person name="D'Auriad J.C."/>
            <person name="Huanga J.-P."/>
            <person name="Huanga S.-X."/>
        </authorList>
    </citation>
    <scope>NUCLEOTIDE SEQUENCE [LARGE SCALE GENOMIC DNA]</scope>
    <source>
        <strain evidence="9">cv. KIB-2019</strain>
    </source>
</reference>
<evidence type="ECO:0000256" key="6">
    <source>
        <dbReference type="ARBA" id="ARBA00023014"/>
    </source>
</evidence>
<dbReference type="EMBL" id="JAJAGQ010000002">
    <property type="protein sequence ID" value="KAJ8569803.1"/>
    <property type="molecule type" value="Genomic_DNA"/>
</dbReference>
<keyword evidence="3" id="KW-0949">S-adenosyl-L-methionine</keyword>
<dbReference type="PANTHER" id="PTHR30544:SF9">
    <property type="entry name" value="RADICAL SAM SUPERFAMILY PROTEIN"/>
    <property type="match status" value="1"/>
</dbReference>
<dbReference type="GO" id="GO:0070475">
    <property type="term" value="P:rRNA base methylation"/>
    <property type="evidence" value="ECO:0007669"/>
    <property type="project" value="TreeGrafter"/>
</dbReference>
<evidence type="ECO:0000256" key="3">
    <source>
        <dbReference type="ARBA" id="ARBA00022691"/>
    </source>
</evidence>
<dbReference type="InterPro" id="IPR058240">
    <property type="entry name" value="rSAM_sf"/>
</dbReference>
<dbReference type="GO" id="GO:0030488">
    <property type="term" value="P:tRNA methylation"/>
    <property type="evidence" value="ECO:0007669"/>
    <property type="project" value="TreeGrafter"/>
</dbReference>
<dbReference type="GO" id="GO:0046872">
    <property type="term" value="F:metal ion binding"/>
    <property type="evidence" value="ECO:0007669"/>
    <property type="project" value="UniProtKB-KW"/>
</dbReference>
<keyword evidence="5" id="KW-0408">Iron</keyword>
<evidence type="ECO:0000256" key="5">
    <source>
        <dbReference type="ARBA" id="ARBA00023004"/>
    </source>
</evidence>
<evidence type="ECO:0000259" key="7">
    <source>
        <dbReference type="PROSITE" id="PS51918"/>
    </source>
</evidence>
<dbReference type="PANTHER" id="PTHR30544">
    <property type="entry name" value="23S RRNA METHYLTRANSFERASE"/>
    <property type="match status" value="1"/>
</dbReference>
<dbReference type="AlphaFoldDB" id="A0A9Q1RRX7"/>
<protein>
    <recommendedName>
        <fullName evidence="7">Radical SAM core domain-containing protein</fullName>
    </recommendedName>
</protein>
<dbReference type="Gene3D" id="3.20.20.70">
    <property type="entry name" value="Aldolase class I"/>
    <property type="match status" value="1"/>
</dbReference>
<dbReference type="GO" id="GO:0051539">
    <property type="term" value="F:4 iron, 4 sulfur cluster binding"/>
    <property type="evidence" value="ECO:0007669"/>
    <property type="project" value="UniProtKB-KW"/>
</dbReference>
<dbReference type="InterPro" id="IPR013785">
    <property type="entry name" value="Aldolase_TIM"/>
</dbReference>
<dbReference type="GO" id="GO:0003824">
    <property type="term" value="F:catalytic activity"/>
    <property type="evidence" value="ECO:0007669"/>
    <property type="project" value="InterPro"/>
</dbReference>
<evidence type="ECO:0000313" key="8">
    <source>
        <dbReference type="EMBL" id="KAJ8569803.1"/>
    </source>
</evidence>
<accession>A0A9Q1RRX7</accession>
<organism evidence="8 9">
    <name type="scientific">Anisodus acutangulus</name>
    <dbReference type="NCBI Taxonomy" id="402998"/>
    <lineage>
        <taxon>Eukaryota</taxon>
        <taxon>Viridiplantae</taxon>
        <taxon>Streptophyta</taxon>
        <taxon>Embryophyta</taxon>
        <taxon>Tracheophyta</taxon>
        <taxon>Spermatophyta</taxon>
        <taxon>Magnoliopsida</taxon>
        <taxon>eudicotyledons</taxon>
        <taxon>Gunneridae</taxon>
        <taxon>Pentapetalae</taxon>
        <taxon>asterids</taxon>
        <taxon>lamiids</taxon>
        <taxon>Solanales</taxon>
        <taxon>Solanaceae</taxon>
        <taxon>Solanoideae</taxon>
        <taxon>Hyoscyameae</taxon>
        <taxon>Anisodus</taxon>
    </lineage>
</organism>
<evidence type="ECO:0000256" key="2">
    <source>
        <dbReference type="ARBA" id="ARBA00022485"/>
    </source>
</evidence>
<sequence length="92" mass="10125">MNCQFCYTGRMGLKRNLSTSEIVEQAVLAQRLLSSEVGPISNVVFMGMGEPLHNIENVLKAADILVDEQGLHFSPRKMRSEVGSCQLTANLT</sequence>
<evidence type="ECO:0000256" key="1">
    <source>
        <dbReference type="ARBA" id="ARBA00001966"/>
    </source>
</evidence>
<dbReference type="Proteomes" id="UP001152561">
    <property type="component" value="Unassembled WGS sequence"/>
</dbReference>
<dbReference type="PROSITE" id="PS51918">
    <property type="entry name" value="RADICAL_SAM"/>
    <property type="match status" value="1"/>
</dbReference>
<evidence type="ECO:0000313" key="9">
    <source>
        <dbReference type="Proteomes" id="UP001152561"/>
    </source>
</evidence>
<dbReference type="OrthoDB" id="538249at2759"/>
<name>A0A9Q1RRX7_9SOLA</name>
<comment type="caution">
    <text evidence="8">The sequence shown here is derived from an EMBL/GenBank/DDBJ whole genome shotgun (WGS) entry which is preliminary data.</text>
</comment>
<comment type="cofactor">
    <cofactor evidence="1">
        <name>[4Fe-4S] cluster</name>
        <dbReference type="ChEBI" id="CHEBI:49883"/>
    </cofactor>
</comment>
<dbReference type="SUPFAM" id="SSF102114">
    <property type="entry name" value="Radical SAM enzymes"/>
    <property type="match status" value="1"/>
</dbReference>